<accession>Q4A351</accession>
<dbReference type="KEGG" id="vg:3654982"/>
<proteinExistence type="predicted"/>
<feature type="transmembrane region" description="Helical" evidence="1">
    <location>
        <begin position="52"/>
        <end position="73"/>
    </location>
</feature>
<gene>
    <name evidence="2" type="ORF">EhV082</name>
</gene>
<keyword evidence="3" id="KW-1185">Reference proteome</keyword>
<keyword evidence="1" id="KW-1133">Transmembrane helix</keyword>
<organismHost>
    <name type="scientific">Emiliania huxleyi</name>
    <name type="common">Coccolithophore</name>
    <name type="synonym">Pontosphaera huxleyi</name>
    <dbReference type="NCBI Taxonomy" id="2903"/>
</organismHost>
<dbReference type="GeneID" id="3654982"/>
<evidence type="ECO:0000256" key="1">
    <source>
        <dbReference type="SAM" id="Phobius"/>
    </source>
</evidence>
<organism evidence="2 3">
    <name type="scientific">Emiliania huxleyi virus 86 (isolate United Kingdom/English Channel/1999)</name>
    <name type="common">EhV-86</name>
    <dbReference type="NCBI Taxonomy" id="654925"/>
    <lineage>
        <taxon>Viruses</taxon>
        <taxon>Varidnaviria</taxon>
        <taxon>Bamfordvirae</taxon>
        <taxon>Nucleocytoviricota</taxon>
        <taxon>Megaviricetes</taxon>
        <taxon>Algavirales</taxon>
        <taxon>Phycodnaviridae</taxon>
        <taxon>Coccolithovirus</taxon>
        <taxon>Coccolithovirus huxleyi</taxon>
        <taxon>Emiliania huxleyi virus 86</taxon>
    </lineage>
</organism>
<dbReference type="EMBL" id="AJ890364">
    <property type="protein sequence ID" value="CAI65505.1"/>
    <property type="molecule type" value="Genomic_DNA"/>
</dbReference>
<name>Q4A351_EHV8U</name>
<keyword evidence="1" id="KW-0472">Membrane</keyword>
<dbReference type="RefSeq" id="YP_293836.1">
    <property type="nucleotide sequence ID" value="NC_007346.1"/>
</dbReference>
<protein>
    <submittedName>
        <fullName evidence="2">Putative membrane protein</fullName>
    </submittedName>
</protein>
<evidence type="ECO:0000313" key="2">
    <source>
        <dbReference type="EMBL" id="CAI65505.1"/>
    </source>
</evidence>
<reference evidence="2 3" key="1">
    <citation type="journal article" date="2005" name="Science">
        <title>Complete genome sequence and lytic phase transcription profile of a Coccolithovirus.</title>
        <authorList>
            <person name="Wilson W.H."/>
            <person name="Schroeder D.C."/>
            <person name="Allen M.J."/>
            <person name="Holden M.T.G."/>
            <person name="Parkhill J."/>
            <person name="Barrell B.G."/>
            <person name="Churcher C."/>
            <person name="Hamlin N."/>
            <person name="Mungall K."/>
            <person name="Norbertczak H."/>
            <person name="Quail M.A."/>
            <person name="Price C."/>
            <person name="Rabbinowitsch E."/>
            <person name="Walker D."/>
            <person name="Craigon M."/>
            <person name="Roy D."/>
            <person name="Ghazal P."/>
        </authorList>
    </citation>
    <scope>NUCLEOTIDE SEQUENCE [LARGE SCALE GENOMIC DNA]</scope>
    <source>
        <strain evidence="3">Isolate United Kingdom/English Channel/1999</strain>
    </source>
</reference>
<evidence type="ECO:0000313" key="3">
    <source>
        <dbReference type="Proteomes" id="UP000000863"/>
    </source>
</evidence>
<sequence length="175" mass="20276">MLALTVCIATSFIGSTRYMHTTHTTHMRPYAFVPDLFEASSLSVLHKDMSDVYLPTITGLTHIFNFYAIFLLFDLYIIPFYKNNGLLPSSKEEIRAYNMFLALDDPLFTPITAEQYPLKEDLDEDELYYVGTGEHAKQYIAITDDEYLKYDLVVRSREFSANYDMDIMICKIVDN</sequence>
<keyword evidence="1" id="KW-0812">Transmembrane</keyword>
<dbReference type="Proteomes" id="UP000000863">
    <property type="component" value="Segment"/>
</dbReference>